<gene>
    <name evidence="2" type="ORF">ZYGM_002457</name>
</gene>
<name>A0A4C2E811_9SACH</name>
<proteinExistence type="predicted"/>
<feature type="compositionally biased region" description="Basic and acidic residues" evidence="1">
    <location>
        <begin position="54"/>
        <end position="76"/>
    </location>
</feature>
<feature type="region of interest" description="Disordered" evidence="1">
    <location>
        <begin position="1"/>
        <end position="244"/>
    </location>
</feature>
<dbReference type="PANTHER" id="PTHR28307:SF2">
    <property type="entry name" value="PROTEIN PAL1"/>
    <property type="match status" value="1"/>
</dbReference>
<protein>
    <recommendedName>
        <fullName evidence="4">Protein pal1</fullName>
    </recommendedName>
</protein>
<evidence type="ECO:0000313" key="2">
    <source>
        <dbReference type="EMBL" id="GCE98148.1"/>
    </source>
</evidence>
<accession>A0A4C2E811</accession>
<comment type="caution">
    <text evidence="2">The sequence shown here is derived from an EMBL/GenBank/DDBJ whole genome shotgun (WGS) entry which is preliminary data.</text>
</comment>
<evidence type="ECO:0000313" key="3">
    <source>
        <dbReference type="Proteomes" id="UP000301737"/>
    </source>
</evidence>
<feature type="compositionally biased region" description="Low complexity" evidence="1">
    <location>
        <begin position="35"/>
        <end position="52"/>
    </location>
</feature>
<dbReference type="EMBL" id="BIMX01000004">
    <property type="protein sequence ID" value="GCE98148.1"/>
    <property type="molecule type" value="Genomic_DNA"/>
</dbReference>
<dbReference type="OrthoDB" id="5352132at2759"/>
<dbReference type="PANTHER" id="PTHR28307">
    <property type="entry name" value="PROTEIN PAL1"/>
    <property type="match status" value="1"/>
</dbReference>
<reference evidence="2 3" key="1">
    <citation type="submission" date="2019-01" db="EMBL/GenBank/DDBJ databases">
        <title>Draft Genome Sequencing of Zygosaccharomyces mellis Ca-7.</title>
        <authorList>
            <person name="Shiwa Y."/>
            <person name="Kanesaki Y."/>
            <person name="Ishige T."/>
            <person name="Mura K."/>
            <person name="Hori T."/>
            <person name="Tamura T."/>
        </authorList>
    </citation>
    <scope>NUCLEOTIDE SEQUENCE [LARGE SCALE GENOMIC DNA]</scope>
    <source>
        <strain evidence="2 3">Ca-7</strain>
    </source>
</reference>
<feature type="region of interest" description="Disordered" evidence="1">
    <location>
        <begin position="403"/>
        <end position="495"/>
    </location>
</feature>
<organism evidence="2 3">
    <name type="scientific">Zygosaccharomyces mellis</name>
    <dbReference type="NCBI Taxonomy" id="42258"/>
    <lineage>
        <taxon>Eukaryota</taxon>
        <taxon>Fungi</taxon>
        <taxon>Dikarya</taxon>
        <taxon>Ascomycota</taxon>
        <taxon>Saccharomycotina</taxon>
        <taxon>Saccharomycetes</taxon>
        <taxon>Saccharomycetales</taxon>
        <taxon>Saccharomycetaceae</taxon>
        <taxon>Zygosaccharomyces</taxon>
    </lineage>
</organism>
<sequence>MLSRKSTSPSTNPFLDDVENENLNARSRTGLQNDYSPPRYPRTSPTTPSYPSASEEKRIQRSRYRDLEGADSRGYEDADADLPPSYDEVAGPTKANAPYPREKTGVSSNAVHKPPASREASFSSNREADRLRRYPPYRGLAPSWGDGKDRSAPTSPVMTGPEPRGRHDIDYTPAPSRDRYKDRDYYRDRDYDGRYRDRERPHQQPHAHPRRHRSHRHRDRVPSSSRDKKAADGGKQLPKNVDSIDKMDVSSLFGASFHHDGPFDAVTPHRNKNAKAPPVLAFPADGPNNSIGGAPTKKNAMNEVFGRIDLEEDDDIYQAHPKSNPRTTVFGVASDPASANGSSTTLSAIKAGDKDLTAFDPRGRVKTVEGPTTNGLGSTTFLDGAPASNKAIGDNVRAHARQTRLNGVQRKKSFSQKLSSTVRGGNGSSSSNAGNSRNLVPEEPLSLTRSHSGHLENNNDDEDVYLGLPSSDLSRKKSTGTKLMRRVRSMKVGRR</sequence>
<evidence type="ECO:0008006" key="4">
    <source>
        <dbReference type="Google" id="ProtNLM"/>
    </source>
</evidence>
<feature type="compositionally biased region" description="Low complexity" evidence="1">
    <location>
        <begin position="419"/>
        <end position="438"/>
    </location>
</feature>
<feature type="compositionally biased region" description="Basic and acidic residues" evidence="1">
    <location>
        <begin position="163"/>
        <end position="202"/>
    </location>
</feature>
<feature type="compositionally biased region" description="Polar residues" evidence="1">
    <location>
        <begin position="370"/>
        <end position="381"/>
    </location>
</feature>
<dbReference type="AlphaFoldDB" id="A0A4C2E811"/>
<keyword evidence="3" id="KW-1185">Reference proteome</keyword>
<feature type="compositionally biased region" description="Basic residues" evidence="1">
    <location>
        <begin position="476"/>
        <end position="495"/>
    </location>
</feature>
<evidence type="ECO:0000256" key="1">
    <source>
        <dbReference type="SAM" id="MobiDB-lite"/>
    </source>
</evidence>
<dbReference type="GO" id="GO:0005737">
    <property type="term" value="C:cytoplasm"/>
    <property type="evidence" value="ECO:0007669"/>
    <property type="project" value="TreeGrafter"/>
</dbReference>
<dbReference type="Pfam" id="PF08316">
    <property type="entry name" value="Pal1"/>
    <property type="match status" value="1"/>
</dbReference>
<feature type="compositionally biased region" description="Polar residues" evidence="1">
    <location>
        <begin position="1"/>
        <end position="13"/>
    </location>
</feature>
<dbReference type="Proteomes" id="UP000301737">
    <property type="component" value="Unassembled WGS sequence"/>
</dbReference>
<feature type="region of interest" description="Disordered" evidence="1">
    <location>
        <begin position="364"/>
        <end position="387"/>
    </location>
</feature>
<dbReference type="InterPro" id="IPR013226">
    <property type="entry name" value="Pal1"/>
</dbReference>
<feature type="compositionally biased region" description="Basic residues" evidence="1">
    <location>
        <begin position="203"/>
        <end position="219"/>
    </location>
</feature>
<feature type="compositionally biased region" description="Polar residues" evidence="1">
    <location>
        <begin position="21"/>
        <end position="34"/>
    </location>
</feature>
<feature type="region of interest" description="Disordered" evidence="1">
    <location>
        <begin position="264"/>
        <end position="298"/>
    </location>
</feature>